<dbReference type="EMBL" id="CH902628">
    <property type="protein sequence ID" value="KPU75334.1"/>
    <property type="molecule type" value="Genomic_DNA"/>
</dbReference>
<dbReference type="InParanoid" id="A0A0P8Y7V3"/>
<evidence type="ECO:0000313" key="2">
    <source>
        <dbReference type="EMBL" id="KPU75334.1"/>
    </source>
</evidence>
<feature type="region of interest" description="Disordered" evidence="1">
    <location>
        <begin position="19"/>
        <end position="67"/>
    </location>
</feature>
<keyword evidence="3" id="KW-1185">Reference proteome</keyword>
<feature type="compositionally biased region" description="Polar residues" evidence="1">
    <location>
        <begin position="21"/>
        <end position="30"/>
    </location>
</feature>
<protein>
    <submittedName>
        <fullName evidence="2">Uncharacterized protein</fullName>
    </submittedName>
</protein>
<dbReference type="AlphaFoldDB" id="A0A0P8Y7V3"/>
<reference evidence="2 3" key="1">
    <citation type="journal article" date="2007" name="Nature">
        <title>Evolution of genes and genomes on the Drosophila phylogeny.</title>
        <authorList>
            <consortium name="Drosophila 12 Genomes Consortium"/>
            <person name="Clark A.G."/>
            <person name="Eisen M.B."/>
            <person name="Smith D.R."/>
            <person name="Bergman C.M."/>
            <person name="Oliver B."/>
            <person name="Markow T.A."/>
            <person name="Kaufman T.C."/>
            <person name="Kellis M."/>
            <person name="Gelbart W."/>
            <person name="Iyer V.N."/>
            <person name="Pollard D.A."/>
            <person name="Sackton T.B."/>
            <person name="Larracuente A.M."/>
            <person name="Singh N.D."/>
            <person name="Abad J.P."/>
            <person name="Abt D.N."/>
            <person name="Adryan B."/>
            <person name="Aguade M."/>
            <person name="Akashi H."/>
            <person name="Anderson W.W."/>
            <person name="Aquadro C.F."/>
            <person name="Ardell D.H."/>
            <person name="Arguello R."/>
            <person name="Artieri C.G."/>
            <person name="Barbash D.A."/>
            <person name="Barker D."/>
            <person name="Barsanti P."/>
            <person name="Batterham P."/>
            <person name="Batzoglou S."/>
            <person name="Begun D."/>
            <person name="Bhutkar A."/>
            <person name="Blanco E."/>
            <person name="Bosak S.A."/>
            <person name="Bradley R.K."/>
            <person name="Brand A.D."/>
            <person name="Brent M.R."/>
            <person name="Brooks A.N."/>
            <person name="Brown R.H."/>
            <person name="Butlin R.K."/>
            <person name="Caggese C."/>
            <person name="Calvi B.R."/>
            <person name="Bernardo de Carvalho A."/>
            <person name="Caspi A."/>
            <person name="Castrezana S."/>
            <person name="Celniker S.E."/>
            <person name="Chang J.L."/>
            <person name="Chapple C."/>
            <person name="Chatterji S."/>
            <person name="Chinwalla A."/>
            <person name="Civetta A."/>
            <person name="Clifton S.W."/>
            <person name="Comeron J.M."/>
            <person name="Costello J.C."/>
            <person name="Coyne J.A."/>
            <person name="Daub J."/>
            <person name="David R.G."/>
            <person name="Delcher A.L."/>
            <person name="Delehaunty K."/>
            <person name="Do C.B."/>
            <person name="Ebling H."/>
            <person name="Edwards K."/>
            <person name="Eickbush T."/>
            <person name="Evans J.D."/>
            <person name="Filipski A."/>
            <person name="Findeiss S."/>
            <person name="Freyhult E."/>
            <person name="Fulton L."/>
            <person name="Fulton R."/>
            <person name="Garcia A.C."/>
            <person name="Gardiner A."/>
            <person name="Garfield D.A."/>
            <person name="Garvin B.E."/>
            <person name="Gibson G."/>
            <person name="Gilbert D."/>
            <person name="Gnerre S."/>
            <person name="Godfrey J."/>
            <person name="Good R."/>
            <person name="Gotea V."/>
            <person name="Gravely B."/>
            <person name="Greenberg A.J."/>
            <person name="Griffiths-Jones S."/>
            <person name="Gross S."/>
            <person name="Guigo R."/>
            <person name="Gustafson E.A."/>
            <person name="Haerty W."/>
            <person name="Hahn M.W."/>
            <person name="Halligan D.L."/>
            <person name="Halpern A.L."/>
            <person name="Halter G.M."/>
            <person name="Han M.V."/>
            <person name="Heger A."/>
            <person name="Hillier L."/>
            <person name="Hinrichs A.S."/>
            <person name="Holmes I."/>
            <person name="Hoskins R.A."/>
            <person name="Hubisz M.J."/>
            <person name="Hultmark D."/>
            <person name="Huntley M.A."/>
            <person name="Jaffe D.B."/>
            <person name="Jagadeeshan S."/>
            <person name="Jeck W.R."/>
            <person name="Johnson J."/>
            <person name="Jones C.D."/>
            <person name="Jordan W.C."/>
            <person name="Karpen G.H."/>
            <person name="Kataoka E."/>
            <person name="Keightley P.D."/>
            <person name="Kheradpour P."/>
            <person name="Kirkness E.F."/>
            <person name="Koerich L.B."/>
            <person name="Kristiansen K."/>
            <person name="Kudrna D."/>
            <person name="Kulathinal R.J."/>
            <person name="Kumar S."/>
            <person name="Kwok R."/>
            <person name="Lander E."/>
            <person name="Langley C.H."/>
            <person name="Lapoint R."/>
            <person name="Lazzaro B.P."/>
            <person name="Lee S.J."/>
            <person name="Levesque L."/>
            <person name="Li R."/>
            <person name="Lin C.F."/>
            <person name="Lin M.F."/>
            <person name="Lindblad-Toh K."/>
            <person name="Llopart A."/>
            <person name="Long M."/>
            <person name="Low L."/>
            <person name="Lozovsky E."/>
            <person name="Lu J."/>
            <person name="Luo M."/>
            <person name="Machado C.A."/>
            <person name="Makalowski W."/>
            <person name="Marzo M."/>
            <person name="Matsuda M."/>
            <person name="Matzkin L."/>
            <person name="McAllister B."/>
            <person name="McBride C.S."/>
            <person name="McKernan B."/>
            <person name="McKernan K."/>
            <person name="Mendez-Lago M."/>
            <person name="Minx P."/>
            <person name="Mollenhauer M.U."/>
            <person name="Montooth K."/>
            <person name="Mount S.M."/>
            <person name="Mu X."/>
            <person name="Myers E."/>
            <person name="Negre B."/>
            <person name="Newfeld S."/>
            <person name="Nielsen R."/>
            <person name="Noor M.A."/>
            <person name="O'Grady P."/>
            <person name="Pachter L."/>
            <person name="Papaceit M."/>
            <person name="Parisi M.J."/>
            <person name="Parisi M."/>
            <person name="Parts L."/>
            <person name="Pedersen J.S."/>
            <person name="Pesole G."/>
            <person name="Phillippy A.M."/>
            <person name="Ponting C.P."/>
            <person name="Pop M."/>
            <person name="Porcelli D."/>
            <person name="Powell J.R."/>
            <person name="Prohaska S."/>
            <person name="Pruitt K."/>
            <person name="Puig M."/>
            <person name="Quesneville H."/>
            <person name="Ram K.R."/>
            <person name="Rand D."/>
            <person name="Rasmussen M.D."/>
            <person name="Reed L.K."/>
            <person name="Reenan R."/>
            <person name="Reily A."/>
            <person name="Remington K.A."/>
            <person name="Rieger T.T."/>
            <person name="Ritchie M.G."/>
            <person name="Robin C."/>
            <person name="Rogers Y.H."/>
            <person name="Rohde C."/>
            <person name="Rozas J."/>
            <person name="Rubenfield M.J."/>
            <person name="Ruiz A."/>
            <person name="Russo S."/>
            <person name="Salzberg S.L."/>
            <person name="Sanchez-Gracia A."/>
            <person name="Saranga D.J."/>
            <person name="Sato H."/>
            <person name="Schaeffer S.W."/>
            <person name="Schatz M.C."/>
            <person name="Schlenke T."/>
            <person name="Schwartz R."/>
            <person name="Segarra C."/>
            <person name="Singh R.S."/>
            <person name="Sirot L."/>
            <person name="Sirota M."/>
            <person name="Sisneros N.B."/>
            <person name="Smith C.D."/>
            <person name="Smith T.F."/>
            <person name="Spieth J."/>
            <person name="Stage D.E."/>
            <person name="Stark A."/>
            <person name="Stephan W."/>
            <person name="Strausberg R.L."/>
            <person name="Strempel S."/>
            <person name="Sturgill D."/>
            <person name="Sutton G."/>
            <person name="Sutton G.G."/>
            <person name="Tao W."/>
            <person name="Teichmann S."/>
            <person name="Tobari Y.N."/>
            <person name="Tomimura Y."/>
            <person name="Tsolas J.M."/>
            <person name="Valente V.L."/>
            <person name="Venter E."/>
            <person name="Venter J.C."/>
            <person name="Vicario S."/>
            <person name="Vieira F.G."/>
            <person name="Vilella A.J."/>
            <person name="Villasante A."/>
            <person name="Walenz B."/>
            <person name="Wang J."/>
            <person name="Wasserman M."/>
            <person name="Watts T."/>
            <person name="Wilson D."/>
            <person name="Wilson R.K."/>
            <person name="Wing R.A."/>
            <person name="Wolfner M.F."/>
            <person name="Wong A."/>
            <person name="Wong G.K."/>
            <person name="Wu C.I."/>
            <person name="Wu G."/>
            <person name="Yamamoto D."/>
            <person name="Yang H.P."/>
            <person name="Yang S.P."/>
            <person name="Yorke J.A."/>
            <person name="Yoshida K."/>
            <person name="Zdobnov E."/>
            <person name="Zhang P."/>
            <person name="Zhang Y."/>
            <person name="Zimin A.V."/>
            <person name="Baldwin J."/>
            <person name="Abdouelleil A."/>
            <person name="Abdulkadir J."/>
            <person name="Abebe A."/>
            <person name="Abera B."/>
            <person name="Abreu J."/>
            <person name="Acer S.C."/>
            <person name="Aftuck L."/>
            <person name="Alexander A."/>
            <person name="An P."/>
            <person name="Anderson E."/>
            <person name="Anderson S."/>
            <person name="Arachi H."/>
            <person name="Azer M."/>
            <person name="Bachantsang P."/>
            <person name="Barry A."/>
            <person name="Bayul T."/>
            <person name="Berlin A."/>
            <person name="Bessette D."/>
            <person name="Bloom T."/>
            <person name="Blye J."/>
            <person name="Boguslavskiy L."/>
            <person name="Bonnet C."/>
            <person name="Boukhgalter B."/>
            <person name="Bourzgui I."/>
            <person name="Brown A."/>
            <person name="Cahill P."/>
            <person name="Channer S."/>
            <person name="Cheshatsang Y."/>
            <person name="Chuda L."/>
            <person name="Citroen M."/>
            <person name="Collymore A."/>
            <person name="Cooke P."/>
            <person name="Costello M."/>
            <person name="D'Aco K."/>
            <person name="Daza R."/>
            <person name="De Haan G."/>
            <person name="DeGray S."/>
            <person name="DeMaso C."/>
            <person name="Dhargay N."/>
            <person name="Dooley K."/>
            <person name="Dooley E."/>
            <person name="Doricent M."/>
            <person name="Dorje P."/>
            <person name="Dorjee K."/>
            <person name="Dupes A."/>
            <person name="Elong R."/>
            <person name="Falk J."/>
            <person name="Farina A."/>
            <person name="Faro S."/>
            <person name="Ferguson D."/>
            <person name="Fisher S."/>
            <person name="Foley C.D."/>
            <person name="Franke A."/>
            <person name="Friedrich D."/>
            <person name="Gadbois L."/>
            <person name="Gearin G."/>
            <person name="Gearin C.R."/>
            <person name="Giannoukos G."/>
            <person name="Goode T."/>
            <person name="Graham J."/>
            <person name="Grandbois E."/>
            <person name="Grewal S."/>
            <person name="Gyaltsen K."/>
            <person name="Hafez N."/>
            <person name="Hagos B."/>
            <person name="Hall J."/>
            <person name="Henson C."/>
            <person name="Hollinger A."/>
            <person name="Honan T."/>
            <person name="Huard M.D."/>
            <person name="Hughes L."/>
            <person name="Hurhula B."/>
            <person name="Husby M.E."/>
            <person name="Kamat A."/>
            <person name="Kanga B."/>
            <person name="Kashin S."/>
            <person name="Khazanovich D."/>
            <person name="Kisner P."/>
            <person name="Lance K."/>
            <person name="Lara M."/>
            <person name="Lee W."/>
            <person name="Lennon N."/>
            <person name="Letendre F."/>
            <person name="LeVine R."/>
            <person name="Lipovsky A."/>
            <person name="Liu X."/>
            <person name="Liu J."/>
            <person name="Liu S."/>
            <person name="Lokyitsang T."/>
            <person name="Lokyitsang Y."/>
            <person name="Lubonja R."/>
            <person name="Lui A."/>
            <person name="MacDonald P."/>
            <person name="Magnisalis V."/>
            <person name="Maru K."/>
            <person name="Matthews C."/>
            <person name="McCusker W."/>
            <person name="McDonough S."/>
            <person name="Mehta T."/>
            <person name="Meldrim J."/>
            <person name="Meneus L."/>
            <person name="Mihai O."/>
            <person name="Mihalev A."/>
            <person name="Mihova T."/>
            <person name="Mittelman R."/>
            <person name="Mlenga V."/>
            <person name="Montmayeur A."/>
            <person name="Mulrain L."/>
            <person name="Navidi A."/>
            <person name="Naylor J."/>
            <person name="Negash T."/>
            <person name="Nguyen T."/>
            <person name="Nguyen N."/>
            <person name="Nicol R."/>
            <person name="Norbu C."/>
            <person name="Norbu N."/>
            <person name="Novod N."/>
            <person name="O'Neill B."/>
            <person name="Osman S."/>
            <person name="Markiewicz E."/>
            <person name="Oyono O.L."/>
            <person name="Patti C."/>
            <person name="Phunkhang P."/>
            <person name="Pierre F."/>
            <person name="Priest M."/>
            <person name="Raghuraman S."/>
            <person name="Rege F."/>
            <person name="Reyes R."/>
            <person name="Rise C."/>
            <person name="Rogov P."/>
            <person name="Ross K."/>
            <person name="Ryan E."/>
            <person name="Settipalli S."/>
            <person name="Shea T."/>
            <person name="Sherpa N."/>
            <person name="Shi L."/>
            <person name="Shih D."/>
            <person name="Sparrow T."/>
            <person name="Spaulding J."/>
            <person name="Stalker J."/>
            <person name="Stange-Thomann N."/>
            <person name="Stavropoulos S."/>
            <person name="Stone C."/>
            <person name="Strader C."/>
            <person name="Tesfaye S."/>
            <person name="Thomson T."/>
            <person name="Thoulutsang Y."/>
            <person name="Thoulutsang D."/>
            <person name="Topham K."/>
            <person name="Topping I."/>
            <person name="Tsamla T."/>
            <person name="Vassiliev H."/>
            <person name="Vo A."/>
            <person name="Wangchuk T."/>
            <person name="Wangdi T."/>
            <person name="Weiand M."/>
            <person name="Wilkinson J."/>
            <person name="Wilson A."/>
            <person name="Yadav S."/>
            <person name="Young G."/>
            <person name="Yu Q."/>
            <person name="Zembek L."/>
            <person name="Zhong D."/>
            <person name="Zimmer A."/>
            <person name="Zwirko Z."/>
            <person name="Jaffe D.B."/>
            <person name="Alvarez P."/>
            <person name="Brockman W."/>
            <person name="Butler J."/>
            <person name="Chin C."/>
            <person name="Gnerre S."/>
            <person name="Grabherr M."/>
            <person name="Kleber M."/>
            <person name="Mauceli E."/>
            <person name="MacCallum I."/>
        </authorList>
    </citation>
    <scope>NUCLEOTIDE SEQUENCE [LARGE SCALE GENOMIC DNA]</scope>
    <source>
        <strain evidence="3">Tucson 14024-0371.13</strain>
    </source>
</reference>
<organism evidence="2 3">
    <name type="scientific">Drosophila ananassae</name>
    <name type="common">Fruit fly</name>
    <dbReference type="NCBI Taxonomy" id="7217"/>
    <lineage>
        <taxon>Eukaryota</taxon>
        <taxon>Metazoa</taxon>
        <taxon>Ecdysozoa</taxon>
        <taxon>Arthropoda</taxon>
        <taxon>Hexapoda</taxon>
        <taxon>Insecta</taxon>
        <taxon>Pterygota</taxon>
        <taxon>Neoptera</taxon>
        <taxon>Endopterygota</taxon>
        <taxon>Diptera</taxon>
        <taxon>Brachycera</taxon>
        <taxon>Muscomorpha</taxon>
        <taxon>Ephydroidea</taxon>
        <taxon>Drosophilidae</taxon>
        <taxon>Drosophila</taxon>
        <taxon>Sophophora</taxon>
    </lineage>
</organism>
<evidence type="ECO:0000313" key="3">
    <source>
        <dbReference type="Proteomes" id="UP000007801"/>
    </source>
</evidence>
<accession>A0A0P8Y7V3</accession>
<name>A0A0P8Y7V3_DROAN</name>
<proteinExistence type="predicted"/>
<evidence type="ECO:0000256" key="1">
    <source>
        <dbReference type="SAM" id="MobiDB-lite"/>
    </source>
</evidence>
<sequence>MGVPCGRNAYDYAAQQDDNRISTAEVQSQAAKREDRIASRRRQIGSLEGEDGADDSLYGPGIDDDVS</sequence>
<dbReference type="Proteomes" id="UP000007801">
    <property type="component" value="Unassembled WGS sequence"/>
</dbReference>
<gene>
    <name evidence="2" type="primary">Dana\GF27252</name>
    <name evidence="2" type="ORF">GF27252</name>
</gene>